<sequence length="394" mass="42692">MPRLSQRFSSFPAYPLAHIPARKKALIEAGVDVIDLGAGDADLAPPAGAVSALQRAAEVPAMQRYGFGLGLVRYREAIAAWMQTRFGQRVDPMTEIVPLLGSKEGLAHIAFAFAGPGDVAIIPDPAYQAYLGGTLLSDATPYVYALRPRTNFLVDLDEIPVDVLSRTRILYLNYPNNPTSAIAPRDYLERVVDVCRERDILLVYDNAYSEMGFDGYVPPSIFEIDGAREVAIEFHSLSKTYNMTGWRCGWAVAKPEISTALAKVKAFTDTGQYMGIQAAGVAAIESWAEFVPQNVAVFQARRDAAVTAFRAHGFAVDVPSATMYLWMPLPEGIASAAFADRLREEAGVIVLPGSGFGSGGEGFFRISFIQSEERIAEAAKRAGAVLDAMLKELA</sequence>
<dbReference type="AlphaFoldDB" id="A0A6M4IML7"/>
<feature type="domain" description="Aminotransferase class I/classII large" evidence="4">
    <location>
        <begin position="32"/>
        <end position="381"/>
    </location>
</feature>
<dbReference type="Proteomes" id="UP000500938">
    <property type="component" value="Chromosome"/>
</dbReference>
<dbReference type="SUPFAM" id="SSF53383">
    <property type="entry name" value="PLP-dependent transferases"/>
    <property type="match status" value="1"/>
</dbReference>
<keyword evidence="2 5" id="KW-0032">Aminotransferase</keyword>
<keyword evidence="6" id="KW-1185">Reference proteome</keyword>
<comment type="cofactor">
    <cofactor evidence="1">
        <name>pyridoxal 5'-phosphate</name>
        <dbReference type="ChEBI" id="CHEBI:597326"/>
    </cofactor>
</comment>
<evidence type="ECO:0000313" key="5">
    <source>
        <dbReference type="EMBL" id="QJR34656.1"/>
    </source>
</evidence>
<dbReference type="KEGG" id="ggr:HKW67_03545"/>
<name>A0A6M4IML7_9BACT</name>
<dbReference type="InterPro" id="IPR050881">
    <property type="entry name" value="LL-DAP_aminotransferase"/>
</dbReference>
<evidence type="ECO:0000256" key="1">
    <source>
        <dbReference type="ARBA" id="ARBA00001933"/>
    </source>
</evidence>
<reference evidence="5 6" key="1">
    <citation type="submission" date="2020-05" db="EMBL/GenBank/DDBJ databases">
        <title>Complete genome sequence of Gemmatimonas greenlandica TET16.</title>
        <authorList>
            <person name="Zeng Y."/>
        </authorList>
    </citation>
    <scope>NUCLEOTIDE SEQUENCE [LARGE SCALE GENOMIC DNA]</scope>
    <source>
        <strain evidence="5 6">TET16</strain>
    </source>
</reference>
<dbReference type="InterPro" id="IPR015422">
    <property type="entry name" value="PyrdxlP-dep_Trfase_small"/>
</dbReference>
<keyword evidence="3 5" id="KW-0808">Transferase</keyword>
<organism evidence="5 6">
    <name type="scientific">Gemmatimonas groenlandica</name>
    <dbReference type="NCBI Taxonomy" id="2732249"/>
    <lineage>
        <taxon>Bacteria</taxon>
        <taxon>Pseudomonadati</taxon>
        <taxon>Gemmatimonadota</taxon>
        <taxon>Gemmatimonadia</taxon>
        <taxon>Gemmatimonadales</taxon>
        <taxon>Gemmatimonadaceae</taxon>
        <taxon>Gemmatimonas</taxon>
    </lineage>
</organism>
<dbReference type="RefSeq" id="WP_171224084.1">
    <property type="nucleotide sequence ID" value="NZ_CP053085.1"/>
</dbReference>
<dbReference type="Pfam" id="PF00155">
    <property type="entry name" value="Aminotran_1_2"/>
    <property type="match status" value="1"/>
</dbReference>
<dbReference type="GO" id="GO:0008483">
    <property type="term" value="F:transaminase activity"/>
    <property type="evidence" value="ECO:0007669"/>
    <property type="project" value="UniProtKB-KW"/>
</dbReference>
<dbReference type="PANTHER" id="PTHR42832">
    <property type="entry name" value="AMINO ACID AMINOTRANSFERASE"/>
    <property type="match status" value="1"/>
</dbReference>
<evidence type="ECO:0000259" key="4">
    <source>
        <dbReference type="Pfam" id="PF00155"/>
    </source>
</evidence>
<dbReference type="PANTHER" id="PTHR42832:SF3">
    <property type="entry name" value="L-GLUTAMINE--4-(METHYLSULFANYL)-2-OXOBUTANOATE AMINOTRANSFERASE"/>
    <property type="match status" value="1"/>
</dbReference>
<protein>
    <submittedName>
        <fullName evidence="5">Aminotransferase class I/II-fold pyridoxal phosphate-dependent enzyme</fullName>
    </submittedName>
</protein>
<evidence type="ECO:0000313" key="6">
    <source>
        <dbReference type="Proteomes" id="UP000500938"/>
    </source>
</evidence>
<dbReference type="Gene3D" id="3.40.640.10">
    <property type="entry name" value="Type I PLP-dependent aspartate aminotransferase-like (Major domain)"/>
    <property type="match status" value="1"/>
</dbReference>
<gene>
    <name evidence="5" type="ORF">HKW67_03545</name>
</gene>
<dbReference type="Gene3D" id="3.90.1150.10">
    <property type="entry name" value="Aspartate Aminotransferase, domain 1"/>
    <property type="match status" value="1"/>
</dbReference>
<dbReference type="GO" id="GO:0030170">
    <property type="term" value="F:pyridoxal phosphate binding"/>
    <property type="evidence" value="ECO:0007669"/>
    <property type="project" value="InterPro"/>
</dbReference>
<dbReference type="EMBL" id="CP053085">
    <property type="protein sequence ID" value="QJR34656.1"/>
    <property type="molecule type" value="Genomic_DNA"/>
</dbReference>
<dbReference type="InterPro" id="IPR015424">
    <property type="entry name" value="PyrdxlP-dep_Trfase"/>
</dbReference>
<dbReference type="InterPro" id="IPR004839">
    <property type="entry name" value="Aminotransferase_I/II_large"/>
</dbReference>
<evidence type="ECO:0000256" key="2">
    <source>
        <dbReference type="ARBA" id="ARBA00022576"/>
    </source>
</evidence>
<dbReference type="InterPro" id="IPR015421">
    <property type="entry name" value="PyrdxlP-dep_Trfase_major"/>
</dbReference>
<accession>A0A6M4IML7</accession>
<dbReference type="CDD" id="cd00609">
    <property type="entry name" value="AAT_like"/>
    <property type="match status" value="1"/>
</dbReference>
<proteinExistence type="predicted"/>
<evidence type="ECO:0000256" key="3">
    <source>
        <dbReference type="ARBA" id="ARBA00022679"/>
    </source>
</evidence>